<dbReference type="GO" id="GO:0005634">
    <property type="term" value="C:nucleus"/>
    <property type="evidence" value="ECO:0007669"/>
    <property type="project" value="TreeGrafter"/>
</dbReference>
<feature type="binding site" evidence="6">
    <location>
        <position position="231"/>
    </location>
    <ligand>
        <name>Mg(2+)</name>
        <dbReference type="ChEBI" id="CHEBI:18420"/>
        <label>1</label>
    </ligand>
</feature>
<evidence type="ECO:0000256" key="6">
    <source>
        <dbReference type="PIRSR" id="PIRSR604808-2"/>
    </source>
</evidence>
<feature type="site" description="Transition state stabilizer" evidence="7">
    <location>
        <position position="233"/>
    </location>
</feature>
<dbReference type="GO" id="GO:0003906">
    <property type="term" value="F:DNA-(apurinic or apyrimidinic site) endonuclease activity"/>
    <property type="evidence" value="ECO:0007669"/>
    <property type="project" value="TreeGrafter"/>
</dbReference>
<dbReference type="AlphaFoldDB" id="A0A409WSE4"/>
<keyword evidence="6" id="KW-0464">Manganese</keyword>
<dbReference type="Proteomes" id="UP000284842">
    <property type="component" value="Unassembled WGS sequence"/>
</dbReference>
<comment type="cofactor">
    <cofactor evidence="6">
        <name>Mg(2+)</name>
        <dbReference type="ChEBI" id="CHEBI:18420"/>
    </cofactor>
    <cofactor evidence="6">
        <name>Mn(2+)</name>
        <dbReference type="ChEBI" id="CHEBI:29035"/>
    </cofactor>
    <text evidence="6">Probably binds two magnesium or manganese ions per subunit.</text>
</comment>
<evidence type="ECO:0000313" key="12">
    <source>
        <dbReference type="Proteomes" id="UP000284842"/>
    </source>
</evidence>
<comment type="similarity">
    <text evidence="1">Belongs to the DNA repair enzymes AP/ExoA family.</text>
</comment>
<dbReference type="GO" id="GO:0046872">
    <property type="term" value="F:metal ion binding"/>
    <property type="evidence" value="ECO:0007669"/>
    <property type="project" value="UniProtKB-KW"/>
</dbReference>
<dbReference type="GO" id="GO:0006284">
    <property type="term" value="P:base-excision repair"/>
    <property type="evidence" value="ECO:0007669"/>
    <property type="project" value="TreeGrafter"/>
</dbReference>
<name>A0A409WSE4_9AGAR</name>
<evidence type="ECO:0000256" key="4">
    <source>
        <dbReference type="ARBA" id="ARBA00022842"/>
    </source>
</evidence>
<dbReference type="GO" id="GO:0008081">
    <property type="term" value="F:phosphoric diester hydrolase activity"/>
    <property type="evidence" value="ECO:0007669"/>
    <property type="project" value="TreeGrafter"/>
</dbReference>
<dbReference type="InterPro" id="IPR036691">
    <property type="entry name" value="Endo/exonu/phosph_ase_sf"/>
</dbReference>
<keyword evidence="4 6" id="KW-0460">Magnesium</keyword>
<reference evidence="11 12" key="1">
    <citation type="journal article" date="2018" name="Evol. Lett.">
        <title>Horizontal gene cluster transfer increased hallucinogenic mushroom diversity.</title>
        <authorList>
            <person name="Reynolds H.T."/>
            <person name="Vijayakumar V."/>
            <person name="Gluck-Thaler E."/>
            <person name="Korotkin H.B."/>
            <person name="Matheny P.B."/>
            <person name="Slot J.C."/>
        </authorList>
    </citation>
    <scope>NUCLEOTIDE SEQUENCE [LARGE SCALE GENOMIC DNA]</scope>
    <source>
        <strain evidence="11 12">2629</strain>
    </source>
</reference>
<dbReference type="CDD" id="cd09076">
    <property type="entry name" value="L1-EN"/>
    <property type="match status" value="1"/>
</dbReference>
<feature type="active site" description="Proton donor/acceptor" evidence="5">
    <location>
        <position position="231"/>
    </location>
</feature>
<evidence type="ECO:0000313" key="11">
    <source>
        <dbReference type="EMBL" id="PPQ81399.1"/>
    </source>
</evidence>
<evidence type="ECO:0000256" key="7">
    <source>
        <dbReference type="PIRSR" id="PIRSR604808-3"/>
    </source>
</evidence>
<dbReference type="EMBL" id="NHTK01005285">
    <property type="protein sequence ID" value="PPQ81399.1"/>
    <property type="molecule type" value="Genomic_DNA"/>
</dbReference>
<evidence type="ECO:0000256" key="2">
    <source>
        <dbReference type="ARBA" id="ARBA00022723"/>
    </source>
</evidence>
<dbReference type="InterPro" id="IPR005135">
    <property type="entry name" value="Endo/exonuclease/phosphatase"/>
</dbReference>
<evidence type="ECO:0000256" key="8">
    <source>
        <dbReference type="SAM" id="Coils"/>
    </source>
</evidence>
<proteinExistence type="inferred from homology"/>
<feature type="site" description="Interaction with DNA substrate" evidence="7">
    <location>
        <position position="318"/>
    </location>
</feature>
<feature type="domain" description="Endonuclease/exonuclease/phosphatase" evidence="10">
    <location>
        <begin position="85"/>
        <end position="318"/>
    </location>
</feature>
<comment type="caution">
    <text evidence="11">The sequence shown here is derived from an EMBL/GenBank/DDBJ whole genome shotgun (WGS) entry which is preliminary data.</text>
</comment>
<dbReference type="PANTHER" id="PTHR22748">
    <property type="entry name" value="AP ENDONUCLEASE"/>
    <property type="match status" value="1"/>
</dbReference>
<dbReference type="Gene3D" id="3.60.10.10">
    <property type="entry name" value="Endonuclease/exonuclease/phosphatase"/>
    <property type="match status" value="1"/>
</dbReference>
<dbReference type="Pfam" id="PF03372">
    <property type="entry name" value="Exo_endo_phos"/>
    <property type="match status" value="1"/>
</dbReference>
<feature type="site" description="Important for catalytic activity" evidence="7">
    <location>
        <position position="292"/>
    </location>
</feature>
<keyword evidence="2 6" id="KW-0479">Metal-binding</keyword>
<accession>A0A409WSE4</accession>
<dbReference type="OrthoDB" id="3264871at2759"/>
<keyword evidence="12" id="KW-1185">Reference proteome</keyword>
<feature type="active site" evidence="5">
    <location>
        <position position="197"/>
    </location>
</feature>
<evidence type="ECO:0000256" key="1">
    <source>
        <dbReference type="ARBA" id="ARBA00007092"/>
    </source>
</evidence>
<gene>
    <name evidence="11" type="ORF">CVT24_001828</name>
</gene>
<dbReference type="SUPFAM" id="SSF56219">
    <property type="entry name" value="DNase I-like"/>
    <property type="match status" value="1"/>
</dbReference>
<keyword evidence="3" id="KW-0378">Hydrolase</keyword>
<sequence length="541" mass="62551">MDFGTGNGTHLANIGEDRVSSAGSVLNDDIGEFGSRPQTVTQTETDPFTQQPGLGGRYQQRASPQGTRPKQKKHGKKTKAYLKICSLNMNGGGSNATNSKWEHVNQTIRENNIGIMVLQETHLTPERIESLHKRYKRLHIVHTYDEDQTNSKGVAVVINKYLTRWREIKTTELVPGRAILVSLPWREDETIHILGIYAPNSTREQLDFWDLLTEALSTNQELPNPDFMIGDFNVVESSLDRLPPHKDDHRILEKLHTFRDDYNLADMWRLDNPTKRKFTYLQRSSGSQSRIDRIYVNMGLNYPCYEWLFTHTGIVSDHKMIGVKIEIPSMPFIGQGRWAMAPFLLKDRHLINEIKTLSEATLNTINEKTNLNTLKAFEIQMVHENWKTKVRDLLIRASKRKLTSLDQSIREQESELKRVLNNGDYTSKENKLKATTIELKLSTLNQIKHTKIRDSVQAKFNLTVETISKEWIATNKDHKPRDIIYKLRKPSWYMEEEITEEGPPPERTEYTNRSEEMAKIAAEYHNRIQANDTNTENGERR</sequence>
<feature type="compositionally biased region" description="Polar residues" evidence="9">
    <location>
        <begin position="36"/>
        <end position="52"/>
    </location>
</feature>
<feature type="binding site" evidence="6">
    <location>
        <position position="317"/>
    </location>
    <ligand>
        <name>Mg(2+)</name>
        <dbReference type="ChEBI" id="CHEBI:18420"/>
        <label>1</label>
    </ligand>
</feature>
<evidence type="ECO:0000256" key="5">
    <source>
        <dbReference type="PIRSR" id="PIRSR604808-1"/>
    </source>
</evidence>
<feature type="binding site" evidence="6">
    <location>
        <position position="233"/>
    </location>
    <ligand>
        <name>Mg(2+)</name>
        <dbReference type="ChEBI" id="CHEBI:18420"/>
        <label>1</label>
    </ligand>
</feature>
<feature type="region of interest" description="Disordered" evidence="9">
    <location>
        <begin position="1"/>
        <end position="77"/>
    </location>
</feature>
<dbReference type="InParanoid" id="A0A409WSE4"/>
<dbReference type="InterPro" id="IPR004808">
    <property type="entry name" value="AP_endonuc_1"/>
</dbReference>
<dbReference type="GO" id="GO:0008311">
    <property type="term" value="F:double-stranded DNA 3'-5' DNA exonuclease activity"/>
    <property type="evidence" value="ECO:0007669"/>
    <property type="project" value="TreeGrafter"/>
</dbReference>
<protein>
    <recommendedName>
        <fullName evidence="10">Endonuclease/exonuclease/phosphatase domain-containing protein</fullName>
    </recommendedName>
</protein>
<evidence type="ECO:0000259" key="10">
    <source>
        <dbReference type="Pfam" id="PF03372"/>
    </source>
</evidence>
<feature type="binding site" evidence="6">
    <location>
        <position position="318"/>
    </location>
    <ligand>
        <name>Mg(2+)</name>
        <dbReference type="ChEBI" id="CHEBI:18420"/>
        <label>1</label>
    </ligand>
</feature>
<feature type="binding site" evidence="6">
    <location>
        <position position="120"/>
    </location>
    <ligand>
        <name>Mg(2+)</name>
        <dbReference type="ChEBI" id="CHEBI:18420"/>
        <label>1</label>
    </ligand>
</feature>
<feature type="active site" description="Proton acceptor" evidence="5">
    <location>
        <position position="318"/>
    </location>
</feature>
<feature type="coiled-coil region" evidence="8">
    <location>
        <begin position="395"/>
        <end position="422"/>
    </location>
</feature>
<dbReference type="STRING" id="181874.A0A409WSE4"/>
<feature type="binding site" evidence="6">
    <location>
        <position position="88"/>
    </location>
    <ligand>
        <name>Mg(2+)</name>
        <dbReference type="ChEBI" id="CHEBI:18420"/>
        <label>1</label>
    </ligand>
</feature>
<dbReference type="PANTHER" id="PTHR22748:SF26">
    <property type="entry name" value="ENDONUCLEASE_EXONUCLEASE_PHOSPHATASE DOMAIN-CONTAINING PROTEIN"/>
    <property type="match status" value="1"/>
</dbReference>
<organism evidence="11 12">
    <name type="scientific">Panaeolus cyanescens</name>
    <dbReference type="NCBI Taxonomy" id="181874"/>
    <lineage>
        <taxon>Eukaryota</taxon>
        <taxon>Fungi</taxon>
        <taxon>Dikarya</taxon>
        <taxon>Basidiomycota</taxon>
        <taxon>Agaricomycotina</taxon>
        <taxon>Agaricomycetes</taxon>
        <taxon>Agaricomycetidae</taxon>
        <taxon>Agaricales</taxon>
        <taxon>Agaricineae</taxon>
        <taxon>Galeropsidaceae</taxon>
        <taxon>Panaeolus</taxon>
    </lineage>
</organism>
<evidence type="ECO:0000256" key="3">
    <source>
        <dbReference type="ARBA" id="ARBA00022801"/>
    </source>
</evidence>
<keyword evidence="8" id="KW-0175">Coiled coil</keyword>
<evidence type="ECO:0000256" key="9">
    <source>
        <dbReference type="SAM" id="MobiDB-lite"/>
    </source>
</evidence>